<accession>A0A3E1NEM9</accession>
<comment type="caution">
    <text evidence="1">The sequence shown here is derived from an EMBL/GenBank/DDBJ whole genome shotgun (WGS) entry which is preliminary data.</text>
</comment>
<protein>
    <recommendedName>
        <fullName evidence="3">ParB/Sulfiredoxin domain-containing protein</fullName>
    </recommendedName>
</protein>
<name>A0A3E1NEM9_9BACT</name>
<reference evidence="1 2" key="1">
    <citation type="submission" date="2018-08" db="EMBL/GenBank/DDBJ databases">
        <title>Chitinophagaceae sp. K23C18032701, a novel bacterium isolated from forest soil.</title>
        <authorList>
            <person name="Wang C."/>
        </authorList>
    </citation>
    <scope>NUCLEOTIDE SEQUENCE [LARGE SCALE GENOMIC DNA]</scope>
    <source>
        <strain evidence="1 2">K23C18032701</strain>
    </source>
</reference>
<dbReference type="Proteomes" id="UP000261284">
    <property type="component" value="Unassembled WGS sequence"/>
</dbReference>
<sequence>MHITKLLDAGVALTPSQAKLCIPIINRLYIKMANGIKFASITVDGDVISNGHHRYIASLLAEYEIGKVPGVVSKNVVIGWESVVFEEEEWEEPDQIHEFNVQDAAESGISLEIIMGLLK</sequence>
<keyword evidence="2" id="KW-1185">Reference proteome</keyword>
<gene>
    <name evidence="1" type="ORF">DXN05_19610</name>
</gene>
<evidence type="ECO:0000313" key="2">
    <source>
        <dbReference type="Proteomes" id="UP000261284"/>
    </source>
</evidence>
<organism evidence="1 2">
    <name type="scientific">Deminuibacter soli</name>
    <dbReference type="NCBI Taxonomy" id="2291815"/>
    <lineage>
        <taxon>Bacteria</taxon>
        <taxon>Pseudomonadati</taxon>
        <taxon>Bacteroidota</taxon>
        <taxon>Chitinophagia</taxon>
        <taxon>Chitinophagales</taxon>
        <taxon>Chitinophagaceae</taxon>
        <taxon>Deminuibacter</taxon>
    </lineage>
</organism>
<dbReference type="AlphaFoldDB" id="A0A3E1NEM9"/>
<evidence type="ECO:0000313" key="1">
    <source>
        <dbReference type="EMBL" id="RFM26439.1"/>
    </source>
</evidence>
<evidence type="ECO:0008006" key="3">
    <source>
        <dbReference type="Google" id="ProtNLM"/>
    </source>
</evidence>
<proteinExistence type="predicted"/>
<dbReference type="EMBL" id="QTJU01000009">
    <property type="protein sequence ID" value="RFM26439.1"/>
    <property type="molecule type" value="Genomic_DNA"/>
</dbReference>